<sequence>MVMGDTGPDRWDDEYRRTGRVFFRRRRRALLSRQYLISWAITIVPAIGTFDDWDSRGTWFYIRVVGIALLLASAVHTTAQILRGAPALIVDTTGIHLGKGFVPWSAIATIGPPTSTFWNDRLPIHLTDEDEDAVEIPQDNVHDLPALTAWLTHLHTERHPGALSG</sequence>
<keyword evidence="3" id="KW-1185">Reference proteome</keyword>
<dbReference type="OrthoDB" id="3823372at2"/>
<keyword evidence="1" id="KW-0812">Transmembrane</keyword>
<dbReference type="AlphaFoldDB" id="A0A4R4YI83"/>
<evidence type="ECO:0000313" key="3">
    <source>
        <dbReference type="Proteomes" id="UP000295124"/>
    </source>
</evidence>
<comment type="caution">
    <text evidence="2">The sequence shown here is derived from an EMBL/GenBank/DDBJ whole genome shotgun (WGS) entry which is preliminary data.</text>
</comment>
<evidence type="ECO:0008006" key="4">
    <source>
        <dbReference type="Google" id="ProtNLM"/>
    </source>
</evidence>
<keyword evidence="1" id="KW-0472">Membrane</keyword>
<proteinExistence type="predicted"/>
<feature type="transmembrane region" description="Helical" evidence="1">
    <location>
        <begin position="60"/>
        <end position="79"/>
    </location>
</feature>
<evidence type="ECO:0000256" key="1">
    <source>
        <dbReference type="SAM" id="Phobius"/>
    </source>
</evidence>
<dbReference type="EMBL" id="SMKX01000255">
    <property type="protein sequence ID" value="TDD43679.1"/>
    <property type="molecule type" value="Genomic_DNA"/>
</dbReference>
<gene>
    <name evidence="2" type="ORF">E1263_41500</name>
</gene>
<name>A0A4R4YI83_9ACTN</name>
<reference evidence="2 3" key="1">
    <citation type="submission" date="2019-03" db="EMBL/GenBank/DDBJ databases">
        <title>Draft genome sequences of novel Actinobacteria.</title>
        <authorList>
            <person name="Sahin N."/>
            <person name="Ay H."/>
            <person name="Saygin H."/>
        </authorList>
    </citation>
    <scope>NUCLEOTIDE SEQUENCE [LARGE SCALE GENOMIC DNA]</scope>
    <source>
        <strain evidence="2 3">JCM 13523</strain>
    </source>
</reference>
<organism evidence="2 3">
    <name type="scientific">Kribbella antibiotica</name>
    <dbReference type="NCBI Taxonomy" id="190195"/>
    <lineage>
        <taxon>Bacteria</taxon>
        <taxon>Bacillati</taxon>
        <taxon>Actinomycetota</taxon>
        <taxon>Actinomycetes</taxon>
        <taxon>Propionibacteriales</taxon>
        <taxon>Kribbellaceae</taxon>
        <taxon>Kribbella</taxon>
    </lineage>
</organism>
<dbReference type="Proteomes" id="UP000295124">
    <property type="component" value="Unassembled WGS sequence"/>
</dbReference>
<dbReference type="RefSeq" id="WP_132177815.1">
    <property type="nucleotide sequence ID" value="NZ_SMKX01000255.1"/>
</dbReference>
<evidence type="ECO:0000313" key="2">
    <source>
        <dbReference type="EMBL" id="TDD43679.1"/>
    </source>
</evidence>
<feature type="transmembrane region" description="Helical" evidence="1">
    <location>
        <begin position="30"/>
        <end position="48"/>
    </location>
</feature>
<accession>A0A4R4YI83</accession>
<protein>
    <recommendedName>
        <fullName evidence="4">PH domain-containing protein</fullName>
    </recommendedName>
</protein>
<keyword evidence="1" id="KW-1133">Transmembrane helix</keyword>